<name>A0A9C9EN15_UNCW3</name>
<dbReference type="Gene3D" id="2.160.20.10">
    <property type="entry name" value="Single-stranded right-handed beta-helix, Pectin lyase-like"/>
    <property type="match status" value="1"/>
</dbReference>
<organism evidence="2 3">
    <name type="scientific">candidate division WOR-3 bacterium</name>
    <dbReference type="NCBI Taxonomy" id="2052148"/>
    <lineage>
        <taxon>Bacteria</taxon>
        <taxon>Bacteria division WOR-3</taxon>
    </lineage>
</organism>
<comment type="caution">
    <text evidence="2">The sequence shown here is derived from an EMBL/GenBank/DDBJ whole genome shotgun (WGS) entry which is preliminary data.</text>
</comment>
<dbReference type="EMBL" id="DRIG01000083">
    <property type="protein sequence ID" value="HEC78980.1"/>
    <property type="molecule type" value="Genomic_DNA"/>
</dbReference>
<dbReference type="AlphaFoldDB" id="A0A9C9EN15"/>
<feature type="domain" description="Right handed beta helix" evidence="1">
    <location>
        <begin position="102"/>
        <end position="261"/>
    </location>
</feature>
<sequence length="363" mass="38984">MTKGGTMKKIYLFVILFFMVTLLNAKVWYVHPDSTIAYIQEGLDSCATGDTVLVGPGEYYENLYWPNTQGILLVSELGADTTIIDGAQMDRVITLDTGVDSSSRISGFTIQYGYGTTGAGVYCDNSSPIIEYCRIINNEANGGYGGGGIGCVNHSSPVIRYCHITNNQSDATGGGVLCYDYSSPLLHADYIGNNTGDPGAGISIAYGCFPLIDSCTLINNIGDGIYCGGGDAAVNYCNIQDNTGYGLRNGDPNFTIDAENNWWGDPNGPGGVGPGSGDEVSQWVDYSPWLNEPVGGVTEKEVVFPSDIDKGATIISGPLFLPLDQHYTIYDITGRRVSAHNLEPGVYFLEAKDCRVRKIVKIR</sequence>
<dbReference type="Proteomes" id="UP000885826">
    <property type="component" value="Unassembled WGS sequence"/>
</dbReference>
<evidence type="ECO:0000259" key="1">
    <source>
        <dbReference type="Pfam" id="PF13229"/>
    </source>
</evidence>
<evidence type="ECO:0000313" key="3">
    <source>
        <dbReference type="Proteomes" id="UP000885826"/>
    </source>
</evidence>
<dbReference type="InterPro" id="IPR012334">
    <property type="entry name" value="Pectin_lyas_fold"/>
</dbReference>
<dbReference type="InterPro" id="IPR011050">
    <property type="entry name" value="Pectin_lyase_fold/virulence"/>
</dbReference>
<gene>
    <name evidence="2" type="ORF">ENI34_07565</name>
</gene>
<protein>
    <recommendedName>
        <fullName evidence="1">Right handed beta helix domain-containing protein</fullName>
    </recommendedName>
</protein>
<dbReference type="InterPro" id="IPR039448">
    <property type="entry name" value="Beta_helix"/>
</dbReference>
<reference evidence="2" key="1">
    <citation type="journal article" date="2020" name="mSystems">
        <title>Genome- and Community-Level Interaction Insights into Carbon Utilization and Element Cycling Functions of Hydrothermarchaeota in Hydrothermal Sediment.</title>
        <authorList>
            <person name="Zhou Z."/>
            <person name="Liu Y."/>
            <person name="Xu W."/>
            <person name="Pan J."/>
            <person name="Luo Z.H."/>
            <person name="Li M."/>
        </authorList>
    </citation>
    <scope>NUCLEOTIDE SEQUENCE</scope>
    <source>
        <strain evidence="2">HyVt-388</strain>
    </source>
</reference>
<dbReference type="Pfam" id="PF13229">
    <property type="entry name" value="Beta_helix"/>
    <property type="match status" value="1"/>
</dbReference>
<accession>A0A9C9EN15</accession>
<proteinExistence type="predicted"/>
<evidence type="ECO:0000313" key="2">
    <source>
        <dbReference type="EMBL" id="HEC78980.1"/>
    </source>
</evidence>
<dbReference type="SUPFAM" id="SSF51126">
    <property type="entry name" value="Pectin lyase-like"/>
    <property type="match status" value="1"/>
</dbReference>